<accession>A0ABY4LKF4</accession>
<dbReference type="PROSITE" id="PS00409">
    <property type="entry name" value="PROKAR_NTER_METHYL"/>
    <property type="match status" value="1"/>
</dbReference>
<evidence type="ECO:0000256" key="8">
    <source>
        <dbReference type="ARBA" id="ARBA00022989"/>
    </source>
</evidence>
<feature type="domain" description="Type II secretion system protein GspG C-terminal" evidence="12">
    <location>
        <begin position="29"/>
        <end position="140"/>
    </location>
</feature>
<keyword evidence="4" id="KW-1003">Cell membrane</keyword>
<keyword evidence="8 11" id="KW-1133">Transmembrane helix</keyword>
<evidence type="ECO:0000313" key="14">
    <source>
        <dbReference type="Proteomes" id="UP000831485"/>
    </source>
</evidence>
<evidence type="ECO:0000256" key="7">
    <source>
        <dbReference type="ARBA" id="ARBA00022692"/>
    </source>
</evidence>
<evidence type="ECO:0000256" key="10">
    <source>
        <dbReference type="SAM" id="MobiDB-lite"/>
    </source>
</evidence>
<evidence type="ECO:0000256" key="11">
    <source>
        <dbReference type="SAM" id="Phobius"/>
    </source>
</evidence>
<evidence type="ECO:0000256" key="4">
    <source>
        <dbReference type="ARBA" id="ARBA00022475"/>
    </source>
</evidence>
<comment type="subcellular location">
    <subcellularLocation>
        <location evidence="1">Cell inner membrane</location>
        <topology evidence="1">Single-pass membrane protein</topology>
    </subcellularLocation>
</comment>
<keyword evidence="6" id="KW-0997">Cell inner membrane</keyword>
<evidence type="ECO:0000256" key="1">
    <source>
        <dbReference type="ARBA" id="ARBA00004377"/>
    </source>
</evidence>
<proteinExistence type="inferred from homology"/>
<dbReference type="InterPro" id="IPR012902">
    <property type="entry name" value="N_methyl_site"/>
</dbReference>
<dbReference type="PANTHER" id="PTHR30093">
    <property type="entry name" value="GENERAL SECRETION PATHWAY PROTEIN G"/>
    <property type="match status" value="1"/>
</dbReference>
<keyword evidence="7 11" id="KW-0812">Transmembrane</keyword>
<evidence type="ECO:0000256" key="2">
    <source>
        <dbReference type="ARBA" id="ARBA00009984"/>
    </source>
</evidence>
<evidence type="ECO:0000256" key="6">
    <source>
        <dbReference type="ARBA" id="ARBA00022519"/>
    </source>
</evidence>
<dbReference type="SUPFAM" id="SSF54523">
    <property type="entry name" value="Pili subunits"/>
    <property type="match status" value="1"/>
</dbReference>
<gene>
    <name evidence="13" type="primary">gspG</name>
    <name evidence="13" type="ORF">M1B72_18730</name>
</gene>
<dbReference type="Pfam" id="PF08334">
    <property type="entry name" value="T2SSG"/>
    <property type="match status" value="1"/>
</dbReference>
<dbReference type="PRINTS" id="PR00813">
    <property type="entry name" value="BCTERIALGSPG"/>
</dbReference>
<evidence type="ECO:0000256" key="9">
    <source>
        <dbReference type="ARBA" id="ARBA00023136"/>
    </source>
</evidence>
<keyword evidence="5" id="KW-0488">Methylation</keyword>
<keyword evidence="14" id="KW-1185">Reference proteome</keyword>
<dbReference type="InterPro" id="IPR000983">
    <property type="entry name" value="Bac_GSPG_pilin"/>
</dbReference>
<dbReference type="NCBIfam" id="TIGR01710">
    <property type="entry name" value="typeII_sec_gspG"/>
    <property type="match status" value="1"/>
</dbReference>
<sequence length="143" mass="15490">MKDSRGFTLIELMVVIVILSLLAVLVGPKIIGRSDDAKVADAKVQIRNLETALKLYKLDTGSFPGTEQGLQALVAKPTTGKIPNNYKAEGYLENKNVPKDPWGNDYVYLSPGEHGDYDLSSYGADGARGGEGKNADIESWSMK</sequence>
<protein>
    <recommendedName>
        <fullName evidence="3">Type II secretion system core protein G</fullName>
    </recommendedName>
</protein>
<dbReference type="EMBL" id="CP096574">
    <property type="protein sequence ID" value="UPU38324.1"/>
    <property type="molecule type" value="Genomic_DNA"/>
</dbReference>
<organism evidence="13 14">
    <name type="scientific">Geomonas paludis</name>
    <dbReference type="NCBI Taxonomy" id="2740185"/>
    <lineage>
        <taxon>Bacteria</taxon>
        <taxon>Pseudomonadati</taxon>
        <taxon>Thermodesulfobacteriota</taxon>
        <taxon>Desulfuromonadia</taxon>
        <taxon>Geobacterales</taxon>
        <taxon>Geobacteraceae</taxon>
        <taxon>Geomonas</taxon>
    </lineage>
</organism>
<evidence type="ECO:0000256" key="5">
    <source>
        <dbReference type="ARBA" id="ARBA00022481"/>
    </source>
</evidence>
<evidence type="ECO:0000313" key="13">
    <source>
        <dbReference type="EMBL" id="UPU38324.1"/>
    </source>
</evidence>
<dbReference type="InterPro" id="IPR013545">
    <property type="entry name" value="T2SS_protein-GspG_C"/>
</dbReference>
<keyword evidence="9 11" id="KW-0472">Membrane</keyword>
<comment type="similarity">
    <text evidence="2">Belongs to the GSP G family.</text>
</comment>
<reference evidence="13" key="1">
    <citation type="submission" date="2022-04" db="EMBL/GenBank/DDBJ databases">
        <authorList>
            <person name="Liu G."/>
        </authorList>
    </citation>
    <scope>NUCLEOTIDE SEQUENCE</scope>
    <source>
        <strain evidence="13">RG22</strain>
    </source>
</reference>
<name>A0ABY4LKF4_9BACT</name>
<dbReference type="InterPro" id="IPR045584">
    <property type="entry name" value="Pilin-like"/>
</dbReference>
<dbReference type="InterPro" id="IPR010054">
    <property type="entry name" value="Type2_sec_GspG"/>
</dbReference>
<feature type="region of interest" description="Disordered" evidence="10">
    <location>
        <begin position="124"/>
        <end position="143"/>
    </location>
</feature>
<feature type="transmembrane region" description="Helical" evidence="11">
    <location>
        <begin position="6"/>
        <end position="26"/>
    </location>
</feature>
<dbReference type="Pfam" id="PF07963">
    <property type="entry name" value="N_methyl"/>
    <property type="match status" value="1"/>
</dbReference>
<dbReference type="PANTHER" id="PTHR30093:SF44">
    <property type="entry name" value="TYPE II SECRETION SYSTEM CORE PROTEIN G"/>
    <property type="match status" value="1"/>
</dbReference>
<evidence type="ECO:0000256" key="3">
    <source>
        <dbReference type="ARBA" id="ARBA00020042"/>
    </source>
</evidence>
<dbReference type="NCBIfam" id="TIGR02532">
    <property type="entry name" value="IV_pilin_GFxxxE"/>
    <property type="match status" value="1"/>
</dbReference>
<dbReference type="Proteomes" id="UP000831485">
    <property type="component" value="Chromosome"/>
</dbReference>
<dbReference type="Gene3D" id="3.30.700.10">
    <property type="entry name" value="Glycoprotein, Type 4 Pilin"/>
    <property type="match status" value="1"/>
</dbReference>
<evidence type="ECO:0000259" key="12">
    <source>
        <dbReference type="Pfam" id="PF08334"/>
    </source>
</evidence>